<accession>A0AA35ZZ66</accession>
<evidence type="ECO:0000313" key="2">
    <source>
        <dbReference type="Proteomes" id="UP001177003"/>
    </source>
</evidence>
<organism evidence="1 2">
    <name type="scientific">Lactuca saligna</name>
    <name type="common">Willowleaf lettuce</name>
    <dbReference type="NCBI Taxonomy" id="75948"/>
    <lineage>
        <taxon>Eukaryota</taxon>
        <taxon>Viridiplantae</taxon>
        <taxon>Streptophyta</taxon>
        <taxon>Embryophyta</taxon>
        <taxon>Tracheophyta</taxon>
        <taxon>Spermatophyta</taxon>
        <taxon>Magnoliopsida</taxon>
        <taxon>eudicotyledons</taxon>
        <taxon>Gunneridae</taxon>
        <taxon>Pentapetalae</taxon>
        <taxon>asterids</taxon>
        <taxon>campanulids</taxon>
        <taxon>Asterales</taxon>
        <taxon>Asteraceae</taxon>
        <taxon>Cichorioideae</taxon>
        <taxon>Cichorieae</taxon>
        <taxon>Lactucinae</taxon>
        <taxon>Lactuca</taxon>
    </lineage>
</organism>
<protein>
    <submittedName>
        <fullName evidence="1">Uncharacterized protein</fullName>
    </submittedName>
</protein>
<reference evidence="1" key="1">
    <citation type="submission" date="2023-04" db="EMBL/GenBank/DDBJ databases">
        <authorList>
            <person name="Vijverberg K."/>
            <person name="Xiong W."/>
            <person name="Schranz E."/>
        </authorList>
    </citation>
    <scope>NUCLEOTIDE SEQUENCE</scope>
</reference>
<gene>
    <name evidence="1" type="ORF">LSALG_LOCUS40171</name>
</gene>
<evidence type="ECO:0000313" key="1">
    <source>
        <dbReference type="EMBL" id="CAI9301634.1"/>
    </source>
</evidence>
<sequence>MFPPPSHLTCVSSSPPFVQTTATPSQRIRIRVNTMKLSDVQGLLFSLLGFDFPSIRKHRFTDYCSREPFSKLLLRFLRLICACVVGCEDGRGWKDDVLTDRNQTPMTLMISAEGMNRMQLVKSPISRLLGLGLHWA</sequence>
<name>A0AA35ZZ66_LACSI</name>
<proteinExistence type="predicted"/>
<dbReference type="AlphaFoldDB" id="A0AA35ZZ66"/>
<dbReference type="Proteomes" id="UP001177003">
    <property type="component" value="Chromosome 9"/>
</dbReference>
<keyword evidence="2" id="KW-1185">Reference proteome</keyword>
<dbReference type="EMBL" id="OX465085">
    <property type="protein sequence ID" value="CAI9301634.1"/>
    <property type="molecule type" value="Genomic_DNA"/>
</dbReference>